<sequence length="461" mass="52957">MAGYMVAKKVKPHTTEADMVGNGDGCPSHDYSLDYVDLFELSIPGNVFGITNDPTIRSEVNESLRMITAAVKSAYSKVKGGREKKGTGHKDLERENETIIDELKKWREDYKNLKEEKEKLYSEMLITLKEKDEEISNLNKMNKELEKYIDCLERKQSFQNHGKDVSQVSKKSRTLNTFMSRAKVALWFMKSFGLELKGITAMEQNTGTIHSLHVDDCQNFDSLFNEDKEKIEQVLFLLDKFCVGDSFYHELTMITDGLPKSYLVKQRRSQLNDISNVIPTPGEADGAQISFTEMLKTRIQEFVKLHDEVDWSKEKIQIKISGDGAKITRNSSFILLSFSLLQNRKDVMSASGNHTFAIIKGSENYETLKDSFSTNFEEINNLIEVSEITINNTKYGLEFFLGGDYKFLLIMLGMKGATSNYACLWCKIHKEHRWQMDKDLDYYNSHPLQRTLEEVINIYGK</sequence>
<accession>A0A7D9DIM0</accession>
<dbReference type="PANTHER" id="PTHR31424:SF3">
    <property type="entry name" value="RING-TYPE DOMAIN-CONTAINING PROTEIN"/>
    <property type="match status" value="1"/>
</dbReference>
<name>A0A7D9DIM0_PARCT</name>
<dbReference type="EMBL" id="CACRXK020001022">
    <property type="protein sequence ID" value="CAB3986490.1"/>
    <property type="molecule type" value="Genomic_DNA"/>
</dbReference>
<evidence type="ECO:0000313" key="2">
    <source>
        <dbReference type="Proteomes" id="UP001152795"/>
    </source>
</evidence>
<dbReference type="Proteomes" id="UP001152795">
    <property type="component" value="Unassembled WGS sequence"/>
</dbReference>
<dbReference type="AlphaFoldDB" id="A0A7D9DIM0"/>
<reference evidence="1" key="1">
    <citation type="submission" date="2020-04" db="EMBL/GenBank/DDBJ databases">
        <authorList>
            <person name="Alioto T."/>
            <person name="Alioto T."/>
            <person name="Gomez Garrido J."/>
        </authorList>
    </citation>
    <scope>NUCLEOTIDE SEQUENCE</scope>
    <source>
        <strain evidence="1">A484AB</strain>
    </source>
</reference>
<proteinExistence type="predicted"/>
<gene>
    <name evidence="1" type="ORF">PACLA_8A012298</name>
</gene>
<keyword evidence="2" id="KW-1185">Reference proteome</keyword>
<evidence type="ECO:0000313" key="1">
    <source>
        <dbReference type="EMBL" id="CAB3986490.1"/>
    </source>
</evidence>
<dbReference type="OrthoDB" id="5986176at2759"/>
<dbReference type="PANTHER" id="PTHR31424">
    <property type="entry name" value="PROTEIN CBG23806"/>
    <property type="match status" value="1"/>
</dbReference>
<comment type="caution">
    <text evidence="1">The sequence shown here is derived from an EMBL/GenBank/DDBJ whole genome shotgun (WGS) entry which is preliminary data.</text>
</comment>
<organism evidence="1 2">
    <name type="scientific">Paramuricea clavata</name>
    <name type="common">Red gorgonian</name>
    <name type="synonym">Violescent sea-whip</name>
    <dbReference type="NCBI Taxonomy" id="317549"/>
    <lineage>
        <taxon>Eukaryota</taxon>
        <taxon>Metazoa</taxon>
        <taxon>Cnidaria</taxon>
        <taxon>Anthozoa</taxon>
        <taxon>Octocorallia</taxon>
        <taxon>Malacalcyonacea</taxon>
        <taxon>Plexauridae</taxon>
        <taxon>Paramuricea</taxon>
    </lineage>
</organism>
<protein>
    <submittedName>
        <fullName evidence="1">Uncharacterized protein</fullName>
    </submittedName>
</protein>